<dbReference type="Pfam" id="PF13613">
    <property type="entry name" value="HTH_Tnp_4"/>
    <property type="match status" value="1"/>
</dbReference>
<sequence>MVCVRLRLGLLQQHLGDLFCVSTMTVSRVMSTWINFMYDHMKDSDPTGHRWSNHMETKDGNML</sequence>
<feature type="non-terminal residue" evidence="2">
    <location>
        <position position="1"/>
    </location>
</feature>
<reference evidence="2" key="1">
    <citation type="submission" date="2022-11" db="EMBL/GenBank/DDBJ databases">
        <title>Centuries of genome instability and evolution in soft-shell clam transmissible cancer (bioRxiv).</title>
        <authorList>
            <person name="Hart S.F.M."/>
            <person name="Yonemitsu M.A."/>
            <person name="Giersch R.M."/>
            <person name="Beal B.F."/>
            <person name="Arriagada G."/>
            <person name="Davis B.W."/>
            <person name="Ostrander E.A."/>
            <person name="Goff S.P."/>
            <person name="Metzger M.J."/>
        </authorList>
    </citation>
    <scope>NUCLEOTIDE SEQUENCE</scope>
    <source>
        <strain evidence="2">MELC-2E11</strain>
        <tissue evidence="2">Siphon/mantle</tissue>
    </source>
</reference>
<organism evidence="2 3">
    <name type="scientific">Mya arenaria</name>
    <name type="common">Soft-shell clam</name>
    <dbReference type="NCBI Taxonomy" id="6604"/>
    <lineage>
        <taxon>Eukaryota</taxon>
        <taxon>Metazoa</taxon>
        <taxon>Spiralia</taxon>
        <taxon>Lophotrochozoa</taxon>
        <taxon>Mollusca</taxon>
        <taxon>Bivalvia</taxon>
        <taxon>Autobranchia</taxon>
        <taxon>Heteroconchia</taxon>
        <taxon>Euheterodonta</taxon>
        <taxon>Imparidentia</taxon>
        <taxon>Neoheterodontei</taxon>
        <taxon>Myida</taxon>
        <taxon>Myoidea</taxon>
        <taxon>Myidae</taxon>
        <taxon>Mya</taxon>
    </lineage>
</organism>
<evidence type="ECO:0000313" key="2">
    <source>
        <dbReference type="EMBL" id="WAR08578.1"/>
    </source>
</evidence>
<dbReference type="EMBL" id="CP111017">
    <property type="protein sequence ID" value="WAR08578.1"/>
    <property type="molecule type" value="Genomic_DNA"/>
</dbReference>
<evidence type="ECO:0000313" key="3">
    <source>
        <dbReference type="Proteomes" id="UP001164746"/>
    </source>
</evidence>
<dbReference type="PANTHER" id="PTHR23080:SF143">
    <property type="entry name" value="SI:DKEY-56D12.4"/>
    <property type="match status" value="1"/>
</dbReference>
<dbReference type="PANTHER" id="PTHR23080">
    <property type="entry name" value="THAP DOMAIN PROTEIN"/>
    <property type="match status" value="1"/>
</dbReference>
<dbReference type="InterPro" id="IPR027805">
    <property type="entry name" value="Transposase_HTH_dom"/>
</dbReference>
<protein>
    <recommendedName>
        <fullName evidence="1">Transposase Helix-turn-helix domain-containing protein</fullName>
    </recommendedName>
</protein>
<accession>A0ABY7EEY0</accession>
<gene>
    <name evidence="2" type="ORF">MAR_018536</name>
</gene>
<evidence type="ECO:0000259" key="1">
    <source>
        <dbReference type="Pfam" id="PF13613"/>
    </source>
</evidence>
<feature type="domain" description="Transposase Helix-turn-helix" evidence="1">
    <location>
        <begin position="1"/>
        <end position="42"/>
    </location>
</feature>
<name>A0ABY7EEY0_MYAAR</name>
<keyword evidence="3" id="KW-1185">Reference proteome</keyword>
<dbReference type="Proteomes" id="UP001164746">
    <property type="component" value="Chromosome 6"/>
</dbReference>
<proteinExistence type="predicted"/>